<feature type="binding site" evidence="5">
    <location>
        <position position="152"/>
    </location>
    <ligand>
        <name>substrate</name>
    </ligand>
</feature>
<accession>A0A1L5YCA6</accession>
<dbReference type="PROSITE" id="PS00395">
    <property type="entry name" value="ALANINE_RACEMASE"/>
    <property type="match status" value="1"/>
</dbReference>
<evidence type="ECO:0000256" key="3">
    <source>
        <dbReference type="ARBA" id="ARBA00023235"/>
    </source>
</evidence>
<dbReference type="CDD" id="cd00430">
    <property type="entry name" value="PLPDE_III_AR"/>
    <property type="match status" value="1"/>
</dbReference>
<dbReference type="EMBL" id="KY124271">
    <property type="protein sequence ID" value="AQX45099.1"/>
    <property type="molecule type" value="Genomic_DNA"/>
</dbReference>
<feature type="domain" description="Alanine racemase C-terminal" evidence="6">
    <location>
        <begin position="262"/>
        <end position="390"/>
    </location>
</feature>
<dbReference type="Gene3D" id="2.40.37.10">
    <property type="entry name" value="Lyase, Ornithine Decarboxylase, Chain A, domain 1"/>
    <property type="match status" value="1"/>
</dbReference>
<dbReference type="FunFam" id="3.20.20.10:FF:000002">
    <property type="entry name" value="Alanine racemase"/>
    <property type="match status" value="1"/>
</dbReference>
<feature type="modified residue" description="N6-(pyridoxal phosphate)lysine" evidence="4">
    <location>
        <position position="53"/>
    </location>
</feature>
<dbReference type="GO" id="GO:0030170">
    <property type="term" value="F:pyridoxal phosphate binding"/>
    <property type="evidence" value="ECO:0007669"/>
    <property type="project" value="TreeGrafter"/>
</dbReference>
<dbReference type="HAMAP" id="MF_01201">
    <property type="entry name" value="Ala_racemase"/>
    <property type="match status" value="1"/>
</dbReference>
<feature type="binding site" evidence="5">
    <location>
        <position position="331"/>
    </location>
    <ligand>
        <name>substrate</name>
    </ligand>
</feature>
<organism evidence="7">
    <name type="scientific">Paulinella micropora</name>
    <dbReference type="NCBI Taxonomy" id="1928728"/>
    <lineage>
        <taxon>Eukaryota</taxon>
        <taxon>Sar</taxon>
        <taxon>Rhizaria</taxon>
        <taxon>Cercozoa</taxon>
        <taxon>Imbricatea</taxon>
        <taxon>Silicofilosea</taxon>
        <taxon>Euglyphida</taxon>
        <taxon>Paulinellidae</taxon>
        <taxon>Paulinella</taxon>
    </lineage>
</organism>
<dbReference type="InterPro" id="IPR020622">
    <property type="entry name" value="Ala_racemase_pyridoxalP-BS"/>
</dbReference>
<dbReference type="SUPFAM" id="SSF51419">
    <property type="entry name" value="PLP-binding barrel"/>
    <property type="match status" value="1"/>
</dbReference>
<dbReference type="InterPro" id="IPR009006">
    <property type="entry name" value="Ala_racemase/Decarboxylase_C"/>
</dbReference>
<evidence type="ECO:0000256" key="5">
    <source>
        <dbReference type="PIRSR" id="PIRSR600821-52"/>
    </source>
</evidence>
<dbReference type="AlphaFoldDB" id="A0A1L5YCA6"/>
<dbReference type="NCBIfam" id="TIGR00492">
    <property type="entry name" value="alr"/>
    <property type="match status" value="1"/>
</dbReference>
<dbReference type="InterPro" id="IPR001608">
    <property type="entry name" value="Ala_racemase_N"/>
</dbReference>
<dbReference type="GO" id="GO:0008784">
    <property type="term" value="F:alanine racemase activity"/>
    <property type="evidence" value="ECO:0007669"/>
    <property type="project" value="InterPro"/>
</dbReference>
<proteinExistence type="inferred from homology"/>
<dbReference type="PRINTS" id="PR00992">
    <property type="entry name" value="ALARACEMASE"/>
</dbReference>
<dbReference type="InterPro" id="IPR000821">
    <property type="entry name" value="Ala_racemase"/>
</dbReference>
<dbReference type="Gene3D" id="3.20.20.10">
    <property type="entry name" value="Alanine racemase"/>
    <property type="match status" value="1"/>
</dbReference>
<dbReference type="InterPro" id="IPR029066">
    <property type="entry name" value="PLP-binding_barrel"/>
</dbReference>
<reference evidence="7" key="1">
    <citation type="journal article" date="2017" name="Protist">
        <title>Diversity of the Photosynthetic Paulinella Species, with the Description of Paulinella micropora sp. nov. and the Chromatophore Genome Sequence for strain KR01.</title>
        <authorList>
            <person name="Lhee D."/>
            <person name="Yang E.C."/>
            <person name="Kim J.I."/>
            <person name="Nakayama T."/>
            <person name="Zuccarello G."/>
            <person name="Andersen R.A."/>
            <person name="Yoon H.S."/>
        </authorList>
    </citation>
    <scope>NUCLEOTIDE SEQUENCE</scope>
    <source>
        <strain evidence="8">FK01</strain>
        <strain evidence="7">KR01</strain>
    </source>
</reference>
<evidence type="ECO:0000256" key="1">
    <source>
        <dbReference type="ARBA" id="ARBA00001933"/>
    </source>
</evidence>
<comment type="cofactor">
    <cofactor evidence="1 4">
        <name>pyridoxal 5'-phosphate</name>
        <dbReference type="ChEBI" id="CHEBI:597326"/>
    </cofactor>
</comment>
<dbReference type="InterPro" id="IPR011079">
    <property type="entry name" value="Ala_racemase_C"/>
</dbReference>
<geneLocation type="plastid" evidence="7"/>
<keyword evidence="7" id="KW-0934">Plastid</keyword>
<sequence>MYMLTPNLPFSLRAATHLRQRAWVEIDRAAISSNTWNLRRLLGPKSQLMAVVKADGYGHGALNAAEAAQAGGASGYGVATLNEGIQLREGGIKAPVLVLGSITQPEELRACQDWKLMPTVSTMREVLLCESLAKWNGRIMPVHIKIDTGMTRLGVNWEEGIRIVKVLKELNFIRTVGVYTHLAITDKSSTAKKFTQIQKQRFLAVLNGLSQYQIESVDRHLANSAGTLSDNNLYFDMTRVGLAIYGQVPQSSLMQVYALRPALHVRARITLIRQVPGGVGISYNHKYVTDRKSTIAVVSIGYGDGVPRLLSGKMEILFKGKRLPQVGSITMDQLMVDATNVEDLRVGSVVTLLGTSGNQQINAFDWSQKCNTIPWEILCGFKDRLPRLVLNSSN</sequence>
<name>A0A1L5YCA6_9EUKA</name>
<evidence type="ECO:0000313" key="8">
    <source>
        <dbReference type="EMBL" id="AQX45099.1"/>
    </source>
</evidence>
<evidence type="ECO:0000256" key="2">
    <source>
        <dbReference type="ARBA" id="ARBA00022898"/>
    </source>
</evidence>
<evidence type="ECO:0000313" key="7">
    <source>
        <dbReference type="EMBL" id="APP88332.1"/>
    </source>
</evidence>
<dbReference type="GO" id="GO:0030632">
    <property type="term" value="P:D-alanine biosynthetic process"/>
    <property type="evidence" value="ECO:0007669"/>
    <property type="project" value="TreeGrafter"/>
</dbReference>
<keyword evidence="3" id="KW-0413">Isomerase</keyword>
<dbReference type="EMBL" id="KX897545">
    <property type="protein sequence ID" value="APP88332.1"/>
    <property type="molecule type" value="Genomic_DNA"/>
</dbReference>
<dbReference type="Pfam" id="PF01168">
    <property type="entry name" value="Ala_racemase_N"/>
    <property type="match status" value="1"/>
</dbReference>
<dbReference type="SUPFAM" id="SSF50621">
    <property type="entry name" value="Alanine racemase C-terminal domain-like"/>
    <property type="match status" value="1"/>
</dbReference>
<keyword evidence="2 4" id="KW-0663">Pyridoxal phosphate</keyword>
<dbReference type="GO" id="GO:0005829">
    <property type="term" value="C:cytosol"/>
    <property type="evidence" value="ECO:0007669"/>
    <property type="project" value="TreeGrafter"/>
</dbReference>
<dbReference type="PANTHER" id="PTHR30511">
    <property type="entry name" value="ALANINE RACEMASE"/>
    <property type="match status" value="1"/>
</dbReference>
<evidence type="ECO:0000259" key="6">
    <source>
        <dbReference type="SMART" id="SM01005"/>
    </source>
</evidence>
<dbReference type="Pfam" id="PF00842">
    <property type="entry name" value="Ala_racemase_C"/>
    <property type="match status" value="1"/>
</dbReference>
<dbReference type="PANTHER" id="PTHR30511:SF0">
    <property type="entry name" value="ALANINE RACEMASE, CATABOLIC-RELATED"/>
    <property type="match status" value="1"/>
</dbReference>
<evidence type="ECO:0000256" key="4">
    <source>
        <dbReference type="PIRSR" id="PIRSR600821-50"/>
    </source>
</evidence>
<dbReference type="SMART" id="SM01005">
    <property type="entry name" value="Ala_racemase_C"/>
    <property type="match status" value="1"/>
</dbReference>
<protein>
    <submittedName>
        <fullName evidence="7">Alanine racemase</fullName>
    </submittedName>
</protein>
<gene>
    <name evidence="7" type="primary">alr</name>
    <name evidence="7" type="ORF">PCKR_554</name>
    <name evidence="8" type="ORF">PFK_554</name>
</gene>